<dbReference type="Pfam" id="PF02458">
    <property type="entry name" value="Transferase"/>
    <property type="match status" value="1"/>
</dbReference>
<sequence length="477" mass="52506">MSQQHASPVVTVDELRISPPRGSVPATSLRLTLFDISWIICHPIQRVFFYDFPHSSSHFRQTTIPSLADSLSLALIHFYPLAARLVTPTLSDERARIFYSDGDSVSLTVAETGLQFDRVISDLPSDVELLHPLLPKLPPNDRPNSEGETSSPLLAVKVTLFPNSGICIGFEFRHVAADGLAFNHFVKSWASICKSGGGDLSWVEKSPPCHDRELIEEHTELENSILKTIGNYASHWDEGSRQRMLAGKVRATFRIDGEHIKRMKASLANHNGSSKQSTPTSAFTVASALLWTSLTKSREPEFVAASSDEFNSGEDHIDCYVILVDCRGRLKPKLPATYSGNCLSGIQVLVKRSDLIGGNGFAIAARVIASKIREMEAEGPLRSAEKFFSFSGWQEIMKQGNILSVAGSPKLGVYETDFGWGNPRKSEPVHVDFSGSVYFSDARDKEKGGIEFGLALSKGELDAFAAAFEQQLRRFSE</sequence>
<dbReference type="PANTHER" id="PTHR31625">
    <property type="match status" value="1"/>
</dbReference>
<proteinExistence type="predicted"/>
<evidence type="ECO:0000256" key="2">
    <source>
        <dbReference type="ARBA" id="ARBA00023315"/>
    </source>
</evidence>
<reference evidence="3" key="1">
    <citation type="submission" date="2022-08" db="EMBL/GenBank/DDBJ databases">
        <authorList>
            <person name="Gutierrez-Valencia J."/>
        </authorList>
    </citation>
    <scope>NUCLEOTIDE SEQUENCE</scope>
</reference>
<keyword evidence="1" id="KW-0808">Transferase</keyword>
<dbReference type="EMBL" id="CAMGYJ010000006">
    <property type="protein sequence ID" value="CAI0439764.1"/>
    <property type="molecule type" value="Genomic_DNA"/>
</dbReference>
<keyword evidence="4" id="KW-1185">Reference proteome</keyword>
<dbReference type="AlphaFoldDB" id="A0AAV0LZ29"/>
<dbReference type="Gene3D" id="3.30.559.10">
    <property type="entry name" value="Chloramphenicol acetyltransferase-like domain"/>
    <property type="match status" value="2"/>
</dbReference>
<evidence type="ECO:0000313" key="4">
    <source>
        <dbReference type="Proteomes" id="UP001154282"/>
    </source>
</evidence>
<keyword evidence="2" id="KW-0012">Acyltransferase</keyword>
<name>A0AAV0LZ29_9ROSI</name>
<organism evidence="3 4">
    <name type="scientific">Linum tenue</name>
    <dbReference type="NCBI Taxonomy" id="586396"/>
    <lineage>
        <taxon>Eukaryota</taxon>
        <taxon>Viridiplantae</taxon>
        <taxon>Streptophyta</taxon>
        <taxon>Embryophyta</taxon>
        <taxon>Tracheophyta</taxon>
        <taxon>Spermatophyta</taxon>
        <taxon>Magnoliopsida</taxon>
        <taxon>eudicotyledons</taxon>
        <taxon>Gunneridae</taxon>
        <taxon>Pentapetalae</taxon>
        <taxon>rosids</taxon>
        <taxon>fabids</taxon>
        <taxon>Malpighiales</taxon>
        <taxon>Linaceae</taxon>
        <taxon>Linum</taxon>
    </lineage>
</organism>
<dbReference type="Proteomes" id="UP001154282">
    <property type="component" value="Unassembled WGS sequence"/>
</dbReference>
<accession>A0AAV0LZ29</accession>
<evidence type="ECO:0000313" key="3">
    <source>
        <dbReference type="EMBL" id="CAI0439764.1"/>
    </source>
</evidence>
<comment type="caution">
    <text evidence="3">The sequence shown here is derived from an EMBL/GenBank/DDBJ whole genome shotgun (WGS) entry which is preliminary data.</text>
</comment>
<dbReference type="InterPro" id="IPR023213">
    <property type="entry name" value="CAT-like_dom_sf"/>
</dbReference>
<evidence type="ECO:0000256" key="1">
    <source>
        <dbReference type="ARBA" id="ARBA00022679"/>
    </source>
</evidence>
<protein>
    <submittedName>
        <fullName evidence="3">Uncharacterized protein</fullName>
    </submittedName>
</protein>
<dbReference type="GO" id="GO:0016747">
    <property type="term" value="F:acyltransferase activity, transferring groups other than amino-acyl groups"/>
    <property type="evidence" value="ECO:0007669"/>
    <property type="project" value="UniProtKB-ARBA"/>
</dbReference>
<dbReference type="InterPro" id="IPR051504">
    <property type="entry name" value="Plant_metabolite_acyltrans"/>
</dbReference>
<gene>
    <name evidence="3" type="ORF">LITE_LOCUS26267</name>
</gene>